<feature type="domain" description="DUF6565" evidence="2">
    <location>
        <begin position="140"/>
        <end position="191"/>
    </location>
</feature>
<accession>A0A5C8K5J0</accession>
<dbReference type="OrthoDB" id="886805at2"/>
<organism evidence="3 4">
    <name type="scientific">Pontibacter qinzhouensis</name>
    <dbReference type="NCBI Taxonomy" id="2603253"/>
    <lineage>
        <taxon>Bacteria</taxon>
        <taxon>Pseudomonadati</taxon>
        <taxon>Bacteroidota</taxon>
        <taxon>Cytophagia</taxon>
        <taxon>Cytophagales</taxon>
        <taxon>Hymenobacteraceae</taxon>
        <taxon>Pontibacter</taxon>
    </lineage>
</organism>
<feature type="chain" id="PRO_5022972020" description="DUF6565 domain-containing protein" evidence="1">
    <location>
        <begin position="20"/>
        <end position="204"/>
    </location>
</feature>
<dbReference type="Pfam" id="PF20203">
    <property type="entry name" value="DUF6565"/>
    <property type="match status" value="1"/>
</dbReference>
<keyword evidence="4" id="KW-1185">Reference proteome</keyword>
<dbReference type="PROSITE" id="PS51257">
    <property type="entry name" value="PROKAR_LIPOPROTEIN"/>
    <property type="match status" value="1"/>
</dbReference>
<name>A0A5C8K5J0_9BACT</name>
<dbReference type="InterPro" id="IPR046695">
    <property type="entry name" value="DUF6565"/>
</dbReference>
<feature type="signal peptide" evidence="1">
    <location>
        <begin position="1"/>
        <end position="19"/>
    </location>
</feature>
<sequence>MKNATSLFVSAWLCLVLLAACSLTREQRLQRDYDEFKTWVSDQLRQSENQTEENWRQTRAAYTARTTSLDQQLQQLTNERKNEYSDLKKQFGELDERYTQVILKGKWRHDLLEDAHNTSSITSESLWQAYATFMSNVRLRCTKWESEDWRMAHEVYKDLAKRQDEVAAEVTTEDQIRIKALQMEYHALKSDAEGEEEEVNESES</sequence>
<dbReference type="AlphaFoldDB" id="A0A5C8K5J0"/>
<dbReference type="RefSeq" id="WP_147922202.1">
    <property type="nucleotide sequence ID" value="NZ_VRTY01000046.1"/>
</dbReference>
<gene>
    <name evidence="3" type="ORF">FVR03_13080</name>
</gene>
<reference evidence="3 4" key="1">
    <citation type="submission" date="2019-08" db="EMBL/GenBank/DDBJ databases">
        <authorList>
            <person name="Shi S."/>
        </authorList>
    </citation>
    <scope>NUCLEOTIDE SEQUENCE [LARGE SCALE GENOMIC DNA]</scope>
    <source>
        <strain evidence="3 4">GY10130</strain>
    </source>
</reference>
<protein>
    <recommendedName>
        <fullName evidence="2">DUF6565 domain-containing protein</fullName>
    </recommendedName>
</protein>
<dbReference type="Proteomes" id="UP000321926">
    <property type="component" value="Unassembled WGS sequence"/>
</dbReference>
<evidence type="ECO:0000313" key="4">
    <source>
        <dbReference type="Proteomes" id="UP000321926"/>
    </source>
</evidence>
<evidence type="ECO:0000313" key="3">
    <source>
        <dbReference type="EMBL" id="TXK44884.1"/>
    </source>
</evidence>
<proteinExistence type="predicted"/>
<evidence type="ECO:0000256" key="1">
    <source>
        <dbReference type="SAM" id="SignalP"/>
    </source>
</evidence>
<comment type="caution">
    <text evidence="3">The sequence shown here is derived from an EMBL/GenBank/DDBJ whole genome shotgun (WGS) entry which is preliminary data.</text>
</comment>
<keyword evidence="1" id="KW-0732">Signal</keyword>
<dbReference type="EMBL" id="VRTY01000046">
    <property type="protein sequence ID" value="TXK44884.1"/>
    <property type="molecule type" value="Genomic_DNA"/>
</dbReference>
<evidence type="ECO:0000259" key="2">
    <source>
        <dbReference type="Pfam" id="PF20203"/>
    </source>
</evidence>